<sequence length="106" mass="12286">MGGVDLVDRMMSYYRMSGHTKKWTLRMLMHSTDLALANSWLLYHKDLTVNGTPKKNIMQLLEFCMEVAMTFLAQHDKTTLTFQSRKMTQTFQSKGKSVQCRQCPTS</sequence>
<gene>
    <name evidence="1" type="ORF">XNOV1_A033033</name>
</gene>
<name>A0AAV1HDJ4_XYRNO</name>
<dbReference type="PANTHER" id="PTHR47272">
    <property type="entry name" value="DDE_TNP_1_7 DOMAIN-CONTAINING PROTEIN"/>
    <property type="match status" value="1"/>
</dbReference>
<protein>
    <submittedName>
        <fullName evidence="1">PiggyBac transposable element-derived protein 3-like</fullName>
    </submittedName>
</protein>
<evidence type="ECO:0000313" key="2">
    <source>
        <dbReference type="Proteomes" id="UP001178508"/>
    </source>
</evidence>
<dbReference type="EMBL" id="OY660884">
    <property type="protein sequence ID" value="CAJ1084155.1"/>
    <property type="molecule type" value="Genomic_DNA"/>
</dbReference>
<organism evidence="1 2">
    <name type="scientific">Xyrichtys novacula</name>
    <name type="common">Pearly razorfish</name>
    <name type="synonym">Hemipteronotus novacula</name>
    <dbReference type="NCBI Taxonomy" id="13765"/>
    <lineage>
        <taxon>Eukaryota</taxon>
        <taxon>Metazoa</taxon>
        <taxon>Chordata</taxon>
        <taxon>Craniata</taxon>
        <taxon>Vertebrata</taxon>
        <taxon>Euteleostomi</taxon>
        <taxon>Actinopterygii</taxon>
        <taxon>Neopterygii</taxon>
        <taxon>Teleostei</taxon>
        <taxon>Neoteleostei</taxon>
        <taxon>Acanthomorphata</taxon>
        <taxon>Eupercaria</taxon>
        <taxon>Labriformes</taxon>
        <taxon>Labridae</taxon>
        <taxon>Xyrichtys</taxon>
    </lineage>
</organism>
<dbReference type="PANTHER" id="PTHR47272:SF2">
    <property type="entry name" value="PIGGYBAC TRANSPOSABLE ELEMENT-DERIVED PROTEIN 3-LIKE"/>
    <property type="match status" value="1"/>
</dbReference>
<accession>A0AAV1HDJ4</accession>
<dbReference type="AlphaFoldDB" id="A0AAV1HDJ4"/>
<proteinExistence type="predicted"/>
<reference evidence="1" key="1">
    <citation type="submission" date="2023-08" db="EMBL/GenBank/DDBJ databases">
        <authorList>
            <person name="Alioto T."/>
            <person name="Alioto T."/>
            <person name="Gomez Garrido J."/>
        </authorList>
    </citation>
    <scope>NUCLEOTIDE SEQUENCE</scope>
</reference>
<dbReference type="Proteomes" id="UP001178508">
    <property type="component" value="Chromosome 21"/>
</dbReference>
<keyword evidence="2" id="KW-1185">Reference proteome</keyword>
<evidence type="ECO:0000313" key="1">
    <source>
        <dbReference type="EMBL" id="CAJ1084155.1"/>
    </source>
</evidence>